<dbReference type="GO" id="GO:0016020">
    <property type="term" value="C:membrane"/>
    <property type="evidence" value="ECO:0007669"/>
    <property type="project" value="UniProtKB-SubCell"/>
</dbReference>
<name>A0A0G0LEI0_9BACT</name>
<evidence type="ECO:0000256" key="1">
    <source>
        <dbReference type="ARBA" id="ARBA00004141"/>
    </source>
</evidence>
<keyword evidence="4 5" id="KW-0472">Membrane</keyword>
<proteinExistence type="predicted"/>
<evidence type="ECO:0000256" key="5">
    <source>
        <dbReference type="SAM" id="Phobius"/>
    </source>
</evidence>
<keyword evidence="2 5" id="KW-0812">Transmembrane</keyword>
<dbReference type="PANTHER" id="PTHR36460">
    <property type="entry name" value="UPF0132 DOMAIN PROTEIN (AFU_ORTHOLOGUE AFUA_3G10255)"/>
    <property type="match status" value="1"/>
</dbReference>
<evidence type="ECO:0000256" key="3">
    <source>
        <dbReference type="ARBA" id="ARBA00022989"/>
    </source>
</evidence>
<feature type="transmembrane region" description="Helical" evidence="5">
    <location>
        <begin position="65"/>
        <end position="88"/>
    </location>
</feature>
<dbReference type="InterPro" id="IPR019109">
    <property type="entry name" value="MamF_MmsF"/>
</dbReference>
<evidence type="ECO:0000313" key="6">
    <source>
        <dbReference type="EMBL" id="KKQ86335.1"/>
    </source>
</evidence>
<sequence length="113" mass="12509">MDEKTKTVVGGLAKSTAGALAYVLGPITGVLFYVIEKDPFVRFHAAQSVVVFGLLFVLQWALTMTIVLVSLVPLLSIIAFVLWLVLIYKAWMGEEWEVPVLGAYARKLLKKVK</sequence>
<gene>
    <name evidence="6" type="ORF">UT10_C0028G0002</name>
</gene>
<evidence type="ECO:0000256" key="2">
    <source>
        <dbReference type="ARBA" id="ARBA00022692"/>
    </source>
</evidence>
<organism evidence="6 7">
    <name type="scientific">Candidatus Woesebacteria bacterium GW2011_GWB1_38_8b</name>
    <dbReference type="NCBI Taxonomy" id="1618571"/>
    <lineage>
        <taxon>Bacteria</taxon>
        <taxon>Candidatus Woeseibacteriota</taxon>
    </lineage>
</organism>
<evidence type="ECO:0000256" key="4">
    <source>
        <dbReference type="ARBA" id="ARBA00023136"/>
    </source>
</evidence>
<dbReference type="PANTHER" id="PTHR36460:SF1">
    <property type="entry name" value="UPF0132 DOMAIN PROTEIN (AFU_ORTHOLOGUE AFUA_3G10255)"/>
    <property type="match status" value="1"/>
</dbReference>
<evidence type="ECO:0000313" key="7">
    <source>
        <dbReference type="Proteomes" id="UP000033944"/>
    </source>
</evidence>
<protein>
    <recommendedName>
        <fullName evidence="8">DUF4870 domain-containing protein</fullName>
    </recommendedName>
</protein>
<evidence type="ECO:0008006" key="8">
    <source>
        <dbReference type="Google" id="ProtNLM"/>
    </source>
</evidence>
<reference evidence="6 7" key="1">
    <citation type="journal article" date="2015" name="Nature">
        <title>rRNA introns, odd ribosomes, and small enigmatic genomes across a large radiation of phyla.</title>
        <authorList>
            <person name="Brown C.T."/>
            <person name="Hug L.A."/>
            <person name="Thomas B.C."/>
            <person name="Sharon I."/>
            <person name="Castelle C.J."/>
            <person name="Singh A."/>
            <person name="Wilkins M.J."/>
            <person name="Williams K.H."/>
            <person name="Banfield J.F."/>
        </authorList>
    </citation>
    <scope>NUCLEOTIDE SEQUENCE [LARGE SCALE GENOMIC DNA]</scope>
</reference>
<dbReference type="Proteomes" id="UP000033944">
    <property type="component" value="Unassembled WGS sequence"/>
</dbReference>
<dbReference type="EMBL" id="LBVN01000028">
    <property type="protein sequence ID" value="KKQ86335.1"/>
    <property type="molecule type" value="Genomic_DNA"/>
</dbReference>
<keyword evidence="3 5" id="KW-1133">Transmembrane helix</keyword>
<dbReference type="Pfam" id="PF09685">
    <property type="entry name" value="MamF_MmsF"/>
    <property type="match status" value="1"/>
</dbReference>
<feature type="transmembrane region" description="Helical" evidence="5">
    <location>
        <begin position="41"/>
        <end position="58"/>
    </location>
</feature>
<dbReference type="AlphaFoldDB" id="A0A0G0LEI0"/>
<comment type="caution">
    <text evidence="6">The sequence shown here is derived from an EMBL/GenBank/DDBJ whole genome shotgun (WGS) entry which is preliminary data.</text>
</comment>
<feature type="transmembrane region" description="Helical" evidence="5">
    <location>
        <begin position="12"/>
        <end position="35"/>
    </location>
</feature>
<accession>A0A0G0LEI0</accession>
<comment type="subcellular location">
    <subcellularLocation>
        <location evidence="1">Membrane</location>
        <topology evidence="1">Multi-pass membrane protein</topology>
    </subcellularLocation>
</comment>